<feature type="chain" id="PRO_5021507063" description="DUF1023 domain-containing protein" evidence="2">
    <location>
        <begin position="22"/>
        <end position="391"/>
    </location>
</feature>
<feature type="region of interest" description="Disordered" evidence="1">
    <location>
        <begin position="22"/>
        <end position="41"/>
    </location>
</feature>
<dbReference type="EMBL" id="BJMM01000018">
    <property type="protein sequence ID" value="GEB51056.1"/>
    <property type="molecule type" value="Genomic_DNA"/>
</dbReference>
<dbReference type="InterPro" id="IPR010427">
    <property type="entry name" value="DUF1023"/>
</dbReference>
<feature type="domain" description="DUF1023" evidence="3">
    <location>
        <begin position="148"/>
        <end position="324"/>
    </location>
</feature>
<sequence length="391" mass="41184">MRRALLAAVLACVTVAGTAGATFGTEQDPVTGPPPGAADWRADQVLGRPLPDPATASPGRVAAFFDGLTASQRATLTRRHPLTVGNLDGAPTALRYRANRLALREERDAALTRSTAAGLTAQQHRLARKQAARYTELLAPQRQILAFDPRGRGQVAEVYGDLARARRTAVFVPGSDIDLTTFDDGGADRYGRPAAMARSLRARMHRQAPDTRTAVIAWVGYTTPVGVGPDAATGRLAESGAPRLTRFLHGLARTGAPAPALLCHSYGSVVCGLAAGQLDLRDASGLVFFGSPGVHADSVSALRTPVPVWAARAPDDWIRHVPHVRFLGLGHGGDPVRPGFGARVVTAADADGHSGYLRPGTDSLANFAAIALRTYGSVHCLTTSQECRDVH</sequence>
<organism evidence="4 5">
    <name type="scientific">Streptomyces cacaoi</name>
    <dbReference type="NCBI Taxonomy" id="1898"/>
    <lineage>
        <taxon>Bacteria</taxon>
        <taxon>Bacillati</taxon>
        <taxon>Actinomycetota</taxon>
        <taxon>Actinomycetes</taxon>
        <taxon>Kitasatosporales</taxon>
        <taxon>Streptomycetaceae</taxon>
        <taxon>Streptomyces</taxon>
    </lineage>
</organism>
<proteinExistence type="predicted"/>
<evidence type="ECO:0000313" key="4">
    <source>
        <dbReference type="EMBL" id="GEB51056.1"/>
    </source>
</evidence>
<dbReference type="Proteomes" id="UP000319210">
    <property type="component" value="Unassembled WGS sequence"/>
</dbReference>
<accession>A0A4Y3R058</accession>
<keyword evidence="2" id="KW-0732">Signal</keyword>
<keyword evidence="5" id="KW-1185">Reference proteome</keyword>
<gene>
    <name evidence="4" type="ORF">SCA03_36070</name>
</gene>
<dbReference type="Pfam" id="PF06259">
    <property type="entry name" value="Abhydrolase_8"/>
    <property type="match status" value="1"/>
</dbReference>
<protein>
    <recommendedName>
        <fullName evidence="3">DUF1023 domain-containing protein</fullName>
    </recommendedName>
</protein>
<feature type="signal peptide" evidence="2">
    <location>
        <begin position="1"/>
        <end position="21"/>
    </location>
</feature>
<dbReference type="AlphaFoldDB" id="A0A4Y3R058"/>
<evidence type="ECO:0000313" key="5">
    <source>
        <dbReference type="Proteomes" id="UP000319210"/>
    </source>
</evidence>
<name>A0A4Y3R058_STRCI</name>
<evidence type="ECO:0000256" key="2">
    <source>
        <dbReference type="SAM" id="SignalP"/>
    </source>
</evidence>
<comment type="caution">
    <text evidence="4">The sequence shown here is derived from an EMBL/GenBank/DDBJ whole genome shotgun (WGS) entry which is preliminary data.</text>
</comment>
<evidence type="ECO:0000259" key="3">
    <source>
        <dbReference type="Pfam" id="PF06259"/>
    </source>
</evidence>
<evidence type="ECO:0000256" key="1">
    <source>
        <dbReference type="SAM" id="MobiDB-lite"/>
    </source>
</evidence>
<reference evidence="4 5" key="1">
    <citation type="submission" date="2019-06" db="EMBL/GenBank/DDBJ databases">
        <title>Whole genome shotgun sequence of Streptomyces cacaoi subsp. cacaoi NBRC 12748.</title>
        <authorList>
            <person name="Hosoyama A."/>
            <person name="Uohara A."/>
            <person name="Ohji S."/>
            <person name="Ichikawa N."/>
        </authorList>
    </citation>
    <scope>NUCLEOTIDE SEQUENCE [LARGE SCALE GENOMIC DNA]</scope>
    <source>
        <strain evidence="4 5">NBRC 12748</strain>
    </source>
</reference>